<dbReference type="PROSITE" id="PS01187">
    <property type="entry name" value="EGF_CA"/>
    <property type="match status" value="1"/>
</dbReference>
<evidence type="ECO:0000256" key="11">
    <source>
        <dbReference type="ARBA" id="ARBA00023136"/>
    </source>
</evidence>
<evidence type="ECO:0000256" key="12">
    <source>
        <dbReference type="ARBA" id="ARBA00023157"/>
    </source>
</evidence>
<dbReference type="InterPro" id="IPR036397">
    <property type="entry name" value="RNaseH_sf"/>
</dbReference>
<dbReference type="InterPro" id="IPR012337">
    <property type="entry name" value="RNaseH-like_sf"/>
</dbReference>
<reference evidence="15" key="1">
    <citation type="submission" date="2015-06" db="UniProtKB">
        <authorList>
            <consortium name="EnsemblPlants"/>
        </authorList>
    </citation>
    <scope>IDENTIFICATION</scope>
</reference>
<evidence type="ECO:0000256" key="6">
    <source>
        <dbReference type="ARBA" id="ARBA00022729"/>
    </source>
</evidence>
<dbReference type="Pfam" id="PF13947">
    <property type="entry name" value="GUB_WAK_bind"/>
    <property type="match status" value="1"/>
</dbReference>
<dbReference type="SUPFAM" id="SSF53098">
    <property type="entry name" value="Ribonuclease H-like"/>
    <property type="match status" value="1"/>
</dbReference>
<keyword evidence="8" id="KW-0418">Kinase</keyword>
<dbReference type="PANTHER" id="PTHR27005:SF244">
    <property type="entry name" value="PROTEIN KINASE DOMAIN-CONTAINING PROTEIN"/>
    <property type="match status" value="1"/>
</dbReference>
<dbReference type="Gene3D" id="1.10.510.10">
    <property type="entry name" value="Transferase(Phosphotransferase) domain 1"/>
    <property type="match status" value="1"/>
</dbReference>
<dbReference type="ExpressionAtlas" id="M8ASV7">
    <property type="expression patterns" value="baseline"/>
</dbReference>
<accession>M8ASV7</accession>
<organism evidence="15">
    <name type="scientific">Aegilops tauschii</name>
    <name type="common">Tausch's goatgrass</name>
    <name type="synonym">Aegilops squarrosa</name>
    <dbReference type="NCBI Taxonomy" id="37682"/>
    <lineage>
        <taxon>Eukaryota</taxon>
        <taxon>Viridiplantae</taxon>
        <taxon>Streptophyta</taxon>
        <taxon>Embryophyta</taxon>
        <taxon>Tracheophyta</taxon>
        <taxon>Spermatophyta</taxon>
        <taxon>Magnoliopsida</taxon>
        <taxon>Liliopsida</taxon>
        <taxon>Poales</taxon>
        <taxon>Poaceae</taxon>
        <taxon>BOP clade</taxon>
        <taxon>Pooideae</taxon>
        <taxon>Triticodae</taxon>
        <taxon>Triticeae</taxon>
        <taxon>Triticinae</taxon>
        <taxon>Aegilops</taxon>
    </lineage>
</organism>
<dbReference type="InterPro" id="IPR008271">
    <property type="entry name" value="Ser/Thr_kinase_AS"/>
</dbReference>
<dbReference type="Pfam" id="PF07645">
    <property type="entry name" value="EGF_CA"/>
    <property type="match status" value="1"/>
</dbReference>
<sequence>MEIKNTWVKLDEPSMYIHGLGTLETERSNVRHIVDMLNIEMFTIDDYPISRDDRTWKTKLKDDSSNNADWVRDLRIILIVAHKNYVLDASLGMTKTIPEPFAMLKSAKVEFKKEHQVLMVNKTTSFKKKGEGKKGNFTKNDKQVATHVKKPKAGPKPKTECFYCKGNDHWKRNYLKYLVDKKDGKVNKNIFDIHVIDVYFTSVRSNPWVFDTGSVAEISNSKRELQNEGRLVKDEVTMCVGGHIGVKRMKKLHAVGFLESLDYESFDACEPCLIGKMTKTPFSETMERANDLLEIIHTDICGPMSVEARDGYRYFLTFTDDLSRYVYIYLMKHNSEIFEKFKKFQSKVKNYRNKKIKFLRSDHGDEYLSYEFGLHLKQREIVSQLTPSGTPQHNGMVGDTLQHGADENEVLKAPFTEKERLILRLRTLWSSQLRLTCDVNFMRPTTSIGMWPSQPRKPPQVFPGADFNLTCNDTAHSPRLYLRDGITQVISFEESFSRSNSIAASFSHTIPMQPGVSVYNLSLKLPGKSFSRETIILNITGCDLGIYSVEDDGTRLICSTVCLDPGIPEMAAMHNCESTSGCCHLYMEGNTSFHLKLVNNHSKSNIDALSNHTSKLWDRINIASDGPSGLLLWWQIVDQSNCVAAKKNRADYACISEHAECFDGSHGYSCMCSIGYTGNPYFPDGCSKLDDRGYNPIPSRADCTRWCGNASVQFPFGLEEGCFASEDFHLNCTNTTSSAALILLEAKQVIGINIDEGTVNITSLDQQGIYSMTENFVFPIPGSFSSAQWVAANLSCLEAQQNSSRYACVSINSKCVEVSVKDLDSVHRVYVGYRCKCSDGFQGNPYIQTGCQDLSTCLIRNLLISDINECLQPNKCKGICHNTKGSFSCTECPRKTEYDPLKMQCTKRQQPLLLALLIRRWKRNVQKQLRKNYFRKNQGLLLETLISSDETANENTKIFPLEELEKATNNFDPTRIIGRGGHGMVYKGILSDQRVVAIKKSKIIKQCEISQFINEVAVLSQINHRNIVKLFGCCLETEVPLLVYEYVSSGSLSQVLHADSNKGFSLAWADHLRIAQETAGALSYLHSSASISIFHRDVKSSNILLDGNYTAKVSDFGASRLVPIDQTHIVTNVRGTFGYLDPEYFHTRKLNEKSDVYSFGVVLVELLLRMKPVFSSESGTIKGLSNYFLQEFNEGRITGIANSQVIEEATEEEISTVASLAERCLRLHGEERPTMKQVETELQTLRTKRMNSSQPDPSYGEQMQARPLTQRSRSSRQSSVRPGGSQRRYSLEAEFLSSASLPR</sequence>
<dbReference type="InterPro" id="IPR001584">
    <property type="entry name" value="Integrase_cat-core"/>
</dbReference>
<evidence type="ECO:0000256" key="14">
    <source>
        <dbReference type="SAM" id="MobiDB-lite"/>
    </source>
</evidence>
<dbReference type="PROSITE" id="PS50994">
    <property type="entry name" value="INTEGRASE"/>
    <property type="match status" value="1"/>
</dbReference>
<evidence type="ECO:0000256" key="3">
    <source>
        <dbReference type="ARBA" id="ARBA00022536"/>
    </source>
</evidence>
<dbReference type="InterPro" id="IPR017441">
    <property type="entry name" value="Protein_kinase_ATP_BS"/>
</dbReference>
<dbReference type="SMART" id="SM00181">
    <property type="entry name" value="EGF"/>
    <property type="match status" value="3"/>
</dbReference>
<dbReference type="GO" id="GO:0005509">
    <property type="term" value="F:calcium ion binding"/>
    <property type="evidence" value="ECO:0007669"/>
    <property type="project" value="InterPro"/>
</dbReference>
<dbReference type="InterPro" id="IPR000742">
    <property type="entry name" value="EGF"/>
</dbReference>
<comment type="subcellular location">
    <subcellularLocation>
        <location evidence="1">Membrane</location>
        <topology evidence="1">Single-pass type I membrane protein</topology>
    </subcellularLocation>
</comment>
<dbReference type="FunFam" id="1.10.510.10:FF:000084">
    <property type="entry name" value="Wall-associated receptor kinase 2"/>
    <property type="match status" value="1"/>
</dbReference>
<dbReference type="Gene3D" id="3.30.420.10">
    <property type="entry name" value="Ribonuclease H-like superfamily/Ribonuclease H"/>
    <property type="match status" value="1"/>
</dbReference>
<dbReference type="PROSITE" id="PS00107">
    <property type="entry name" value="PROTEIN_KINASE_ATP"/>
    <property type="match status" value="1"/>
</dbReference>
<dbReference type="EnsemblPlants" id="EMT07582">
    <property type="protein sequence ID" value="EMT07582"/>
    <property type="gene ID" value="F775_02430"/>
</dbReference>
<dbReference type="SUPFAM" id="SSF56112">
    <property type="entry name" value="Protein kinase-like (PK-like)"/>
    <property type="match status" value="1"/>
</dbReference>
<keyword evidence="12" id="KW-1015">Disulfide bond</keyword>
<keyword evidence="2" id="KW-0723">Serine/threonine-protein kinase</keyword>
<feature type="region of interest" description="Disordered" evidence="14">
    <location>
        <begin position="1248"/>
        <end position="1303"/>
    </location>
</feature>
<keyword evidence="6" id="KW-0732">Signal</keyword>
<evidence type="ECO:0000256" key="9">
    <source>
        <dbReference type="ARBA" id="ARBA00022840"/>
    </source>
</evidence>
<dbReference type="InterPro" id="IPR001881">
    <property type="entry name" value="EGF-like_Ca-bd_dom"/>
</dbReference>
<evidence type="ECO:0000313" key="15">
    <source>
        <dbReference type="EnsemblPlants" id="EMT07582"/>
    </source>
</evidence>
<evidence type="ECO:0000256" key="5">
    <source>
        <dbReference type="ARBA" id="ARBA00022692"/>
    </source>
</evidence>
<dbReference type="CDD" id="cd00054">
    <property type="entry name" value="EGF_CA"/>
    <property type="match status" value="1"/>
</dbReference>
<name>M8ASV7_AEGTA</name>
<dbReference type="GO" id="GO:0004674">
    <property type="term" value="F:protein serine/threonine kinase activity"/>
    <property type="evidence" value="ECO:0007669"/>
    <property type="project" value="UniProtKB-KW"/>
</dbReference>
<dbReference type="FunFam" id="3.30.200.20:FF:000043">
    <property type="entry name" value="Wall-associated receptor kinase 2"/>
    <property type="match status" value="1"/>
</dbReference>
<keyword evidence="10" id="KW-1133">Transmembrane helix</keyword>
<dbReference type="PROSITE" id="PS00108">
    <property type="entry name" value="PROTEIN_KINASE_ST"/>
    <property type="match status" value="1"/>
</dbReference>
<keyword evidence="3" id="KW-0245">EGF-like domain</keyword>
<evidence type="ECO:0000256" key="7">
    <source>
        <dbReference type="ARBA" id="ARBA00022741"/>
    </source>
</evidence>
<dbReference type="Gene3D" id="2.10.25.10">
    <property type="entry name" value="Laminin"/>
    <property type="match status" value="1"/>
</dbReference>
<keyword evidence="7" id="KW-0547">Nucleotide-binding</keyword>
<dbReference type="PROSITE" id="PS50011">
    <property type="entry name" value="PROTEIN_KINASE_DOM"/>
    <property type="match status" value="1"/>
</dbReference>
<keyword evidence="4" id="KW-0808">Transferase</keyword>
<evidence type="ECO:0000256" key="1">
    <source>
        <dbReference type="ARBA" id="ARBA00004479"/>
    </source>
</evidence>
<keyword evidence="5" id="KW-0812">Transmembrane</keyword>
<dbReference type="SMART" id="SM00179">
    <property type="entry name" value="EGF_CA"/>
    <property type="match status" value="1"/>
</dbReference>
<dbReference type="GO" id="GO:0015074">
    <property type="term" value="P:DNA integration"/>
    <property type="evidence" value="ECO:0007669"/>
    <property type="project" value="InterPro"/>
</dbReference>
<dbReference type="InterPro" id="IPR000719">
    <property type="entry name" value="Prot_kinase_dom"/>
</dbReference>
<dbReference type="Pfam" id="PF00069">
    <property type="entry name" value="Pkinase"/>
    <property type="match status" value="1"/>
</dbReference>
<dbReference type="InterPro" id="IPR011009">
    <property type="entry name" value="Kinase-like_dom_sf"/>
</dbReference>
<dbReference type="InterPro" id="IPR049883">
    <property type="entry name" value="NOTCH1_EGF-like"/>
</dbReference>
<evidence type="ECO:0000256" key="4">
    <source>
        <dbReference type="ARBA" id="ARBA00022679"/>
    </source>
</evidence>
<dbReference type="InterPro" id="IPR045274">
    <property type="entry name" value="WAK-like"/>
</dbReference>
<dbReference type="Gene3D" id="3.30.200.20">
    <property type="entry name" value="Phosphorylase Kinase, domain 1"/>
    <property type="match status" value="1"/>
</dbReference>
<dbReference type="GO" id="GO:0007166">
    <property type="term" value="P:cell surface receptor signaling pathway"/>
    <property type="evidence" value="ECO:0007669"/>
    <property type="project" value="InterPro"/>
</dbReference>
<dbReference type="InterPro" id="IPR025287">
    <property type="entry name" value="WAK_GUB"/>
</dbReference>
<feature type="compositionally biased region" description="Low complexity" evidence="14">
    <location>
        <begin position="1270"/>
        <end position="1303"/>
    </location>
</feature>
<evidence type="ECO:0000256" key="8">
    <source>
        <dbReference type="ARBA" id="ARBA00022777"/>
    </source>
</evidence>
<protein>
    <submittedName>
        <fullName evidence="15">Wall-associated receptor kinase 5</fullName>
    </submittedName>
</protein>
<keyword evidence="13" id="KW-0325">Glycoprotein</keyword>
<dbReference type="GO" id="GO:0030247">
    <property type="term" value="F:polysaccharide binding"/>
    <property type="evidence" value="ECO:0007669"/>
    <property type="project" value="InterPro"/>
</dbReference>
<evidence type="ECO:0000256" key="10">
    <source>
        <dbReference type="ARBA" id="ARBA00022989"/>
    </source>
</evidence>
<dbReference type="SMART" id="SM00220">
    <property type="entry name" value="S_TKc"/>
    <property type="match status" value="1"/>
</dbReference>
<proteinExistence type="predicted"/>
<evidence type="ECO:0000256" key="2">
    <source>
        <dbReference type="ARBA" id="ARBA00022527"/>
    </source>
</evidence>
<dbReference type="PANTHER" id="PTHR27005">
    <property type="entry name" value="WALL-ASSOCIATED RECEPTOR KINASE-LIKE 21"/>
    <property type="match status" value="1"/>
</dbReference>
<dbReference type="InterPro" id="IPR018097">
    <property type="entry name" value="EGF_Ca-bd_CS"/>
</dbReference>
<dbReference type="GO" id="GO:0005886">
    <property type="term" value="C:plasma membrane"/>
    <property type="evidence" value="ECO:0007669"/>
    <property type="project" value="TreeGrafter"/>
</dbReference>
<dbReference type="GO" id="GO:0005524">
    <property type="term" value="F:ATP binding"/>
    <property type="evidence" value="ECO:0007669"/>
    <property type="project" value="UniProtKB-UniRule"/>
</dbReference>
<keyword evidence="11" id="KW-0472">Membrane</keyword>
<dbReference type="FunFam" id="2.10.25.10:FF:000583">
    <property type="entry name" value="Os02g0633066 protein"/>
    <property type="match status" value="1"/>
</dbReference>
<dbReference type="GO" id="GO:0003676">
    <property type="term" value="F:nucleic acid binding"/>
    <property type="evidence" value="ECO:0007669"/>
    <property type="project" value="InterPro"/>
</dbReference>
<keyword evidence="9" id="KW-0067">ATP-binding</keyword>
<evidence type="ECO:0000256" key="13">
    <source>
        <dbReference type="ARBA" id="ARBA00023180"/>
    </source>
</evidence>